<dbReference type="AlphaFoldDB" id="A0A423VMX7"/>
<evidence type="ECO:0000313" key="11">
    <source>
        <dbReference type="Proteomes" id="UP000283895"/>
    </source>
</evidence>
<dbReference type="Gene3D" id="3.40.50.1820">
    <property type="entry name" value="alpha/beta hydrolase"/>
    <property type="match status" value="1"/>
</dbReference>
<evidence type="ECO:0000313" key="10">
    <source>
        <dbReference type="EMBL" id="ROV92357.1"/>
    </source>
</evidence>
<comment type="caution">
    <text evidence="10">The sequence shown here is derived from an EMBL/GenBank/DDBJ whole genome shotgun (WGS) entry which is preliminary data.</text>
</comment>
<proteinExistence type="inferred from homology"/>
<dbReference type="OrthoDB" id="5592486at2759"/>
<feature type="chain" id="PRO_5019381474" description="DUF676 domain-containing protein" evidence="8">
    <location>
        <begin position="20"/>
        <end position="614"/>
    </location>
</feature>
<dbReference type="Pfam" id="PF04479">
    <property type="entry name" value="RTA1"/>
    <property type="match status" value="1"/>
</dbReference>
<dbReference type="EMBL" id="LKEA01000050">
    <property type="protein sequence ID" value="ROV92357.1"/>
    <property type="molecule type" value="Genomic_DNA"/>
</dbReference>
<keyword evidence="3 7" id="KW-0812">Transmembrane</keyword>
<dbReference type="SUPFAM" id="SSF53474">
    <property type="entry name" value="alpha/beta-Hydrolases"/>
    <property type="match status" value="1"/>
</dbReference>
<reference evidence="10 11" key="1">
    <citation type="submission" date="2015-09" db="EMBL/GenBank/DDBJ databases">
        <title>Host preference determinants of Valsa canker pathogens revealed by comparative genomics.</title>
        <authorList>
            <person name="Yin Z."/>
            <person name="Huang L."/>
        </authorList>
    </citation>
    <scope>NUCLEOTIDE SEQUENCE [LARGE SCALE GENOMIC DNA]</scope>
    <source>
        <strain evidence="10 11">03-1</strain>
    </source>
</reference>
<evidence type="ECO:0000256" key="3">
    <source>
        <dbReference type="ARBA" id="ARBA00022692"/>
    </source>
</evidence>
<dbReference type="STRING" id="356882.A0A423VMX7"/>
<feature type="transmembrane region" description="Helical" evidence="7">
    <location>
        <begin position="69"/>
        <end position="93"/>
    </location>
</feature>
<keyword evidence="11" id="KW-1185">Reference proteome</keyword>
<dbReference type="InterPro" id="IPR007751">
    <property type="entry name" value="DUF676_lipase-like"/>
</dbReference>
<comment type="similarity">
    <text evidence="2">Belongs to the putative lipase ROG1 family.</text>
</comment>
<keyword evidence="8" id="KW-0732">Signal</keyword>
<keyword evidence="4 7" id="KW-1133">Transmembrane helix</keyword>
<evidence type="ECO:0000259" key="9">
    <source>
        <dbReference type="Pfam" id="PF05057"/>
    </source>
</evidence>
<dbReference type="Proteomes" id="UP000283895">
    <property type="component" value="Unassembled WGS sequence"/>
</dbReference>
<evidence type="ECO:0000256" key="2">
    <source>
        <dbReference type="ARBA" id="ARBA00007920"/>
    </source>
</evidence>
<dbReference type="PANTHER" id="PTHR31465:SF9">
    <property type="entry name" value="SPHINGOID LONG-CHAIN BASE TRANSPORTER RSB1"/>
    <property type="match status" value="1"/>
</dbReference>
<gene>
    <name evidence="10" type="ORF">VMCG_09127</name>
</gene>
<dbReference type="GO" id="GO:0005886">
    <property type="term" value="C:plasma membrane"/>
    <property type="evidence" value="ECO:0007669"/>
    <property type="project" value="TreeGrafter"/>
</dbReference>
<feature type="region of interest" description="Disordered" evidence="6">
    <location>
        <begin position="192"/>
        <end position="213"/>
    </location>
</feature>
<dbReference type="InterPro" id="IPR029058">
    <property type="entry name" value="AB_hydrolase_fold"/>
</dbReference>
<evidence type="ECO:0000256" key="6">
    <source>
        <dbReference type="SAM" id="MobiDB-lite"/>
    </source>
</evidence>
<accession>A0A423VMX7</accession>
<dbReference type="GO" id="GO:0000324">
    <property type="term" value="C:fungal-type vacuole"/>
    <property type="evidence" value="ECO:0007669"/>
    <property type="project" value="TreeGrafter"/>
</dbReference>
<dbReference type="PANTHER" id="PTHR31465">
    <property type="entry name" value="PROTEIN RTA1-RELATED"/>
    <property type="match status" value="1"/>
</dbReference>
<feature type="region of interest" description="Disordered" evidence="6">
    <location>
        <begin position="237"/>
        <end position="258"/>
    </location>
</feature>
<evidence type="ECO:0000256" key="8">
    <source>
        <dbReference type="SAM" id="SignalP"/>
    </source>
</evidence>
<evidence type="ECO:0000256" key="7">
    <source>
        <dbReference type="SAM" id="Phobius"/>
    </source>
</evidence>
<evidence type="ECO:0000256" key="5">
    <source>
        <dbReference type="ARBA" id="ARBA00023136"/>
    </source>
</evidence>
<feature type="transmembrane region" description="Helical" evidence="7">
    <location>
        <begin position="38"/>
        <end position="57"/>
    </location>
</feature>
<evidence type="ECO:0000256" key="4">
    <source>
        <dbReference type="ARBA" id="ARBA00022989"/>
    </source>
</evidence>
<keyword evidence="5 7" id="KW-0472">Membrane</keyword>
<organism evidence="10 11">
    <name type="scientific">Cytospora schulzeri</name>
    <dbReference type="NCBI Taxonomy" id="448051"/>
    <lineage>
        <taxon>Eukaryota</taxon>
        <taxon>Fungi</taxon>
        <taxon>Dikarya</taxon>
        <taxon>Ascomycota</taxon>
        <taxon>Pezizomycotina</taxon>
        <taxon>Sordariomycetes</taxon>
        <taxon>Sordariomycetidae</taxon>
        <taxon>Diaporthales</taxon>
        <taxon>Cytosporaceae</taxon>
        <taxon>Cytospora</taxon>
    </lineage>
</organism>
<feature type="transmembrane region" description="Helical" evidence="7">
    <location>
        <begin position="113"/>
        <end position="133"/>
    </location>
</feature>
<sequence length="614" mass="69063">MGPTFITSAVYMILPHVLALYGSDLSIVPDPIWLRNFFMGWDIFTLAFQAIGSAFTAEGYSKEGIQQGVNVLIAGLGLQIISILAFFVLYYWFMSKVNRNREFLDPRFSAVYRSARFKTALLCMQVALVLILARTAARMVQLNSGLDSAISQSQAYIVVLDGALVLLAAVLLTIFTPGSAFGRAWGMTSPSKKKARRHLSNLHPSQRSPGSPLLVLRGSPAHSPYAYQQRYPYATIPNTKEPRSPPPTVTTDTSASVQGGMRRYAHKRQASAHVVQESGPPPYERPLNHIARVPYVPPRALTLSQQERWDEDRIDCDWRGWLWRAWREDEDEELAESMPKYPVVLAHGLLGFAELKLAGSYLPPIHYWRGITEALTAHGTEVIAATVPASGSIEERSAKLRENILEGSKGRPVNIIAHSMGGLDARYMISYAHRRRLQKQLRGNDINVRALVTIATPHHGSAYADFLFDAIGPERLPHLYDIWKRLTGLGTGAFEQLTTRYMAEEFNPRTPDDPDVRYFSYGAALTRKPPLLSPFRGSYGVLRREEGPNDGLVSVESAKWGTYKGTLENVSHLDMINWTNRLRWMIRRWMGEQNPFNAVAFYLEIVKMLEKEDL</sequence>
<comment type="subcellular location">
    <subcellularLocation>
        <location evidence="1">Membrane</location>
        <topology evidence="1">Multi-pass membrane protein</topology>
    </subcellularLocation>
</comment>
<feature type="domain" description="DUF676" evidence="9">
    <location>
        <begin position="403"/>
        <end position="465"/>
    </location>
</feature>
<evidence type="ECO:0000256" key="1">
    <source>
        <dbReference type="ARBA" id="ARBA00004141"/>
    </source>
</evidence>
<dbReference type="InterPro" id="IPR007568">
    <property type="entry name" value="RTA1"/>
</dbReference>
<feature type="transmembrane region" description="Helical" evidence="7">
    <location>
        <begin position="154"/>
        <end position="175"/>
    </location>
</feature>
<dbReference type="Pfam" id="PF05057">
    <property type="entry name" value="DUF676"/>
    <property type="match status" value="1"/>
</dbReference>
<protein>
    <recommendedName>
        <fullName evidence="9">DUF676 domain-containing protein</fullName>
    </recommendedName>
</protein>
<feature type="signal peptide" evidence="8">
    <location>
        <begin position="1"/>
        <end position="19"/>
    </location>
</feature>
<name>A0A423VMX7_9PEZI</name>